<dbReference type="RefSeq" id="WP_177718955.1">
    <property type="nucleotide sequence ID" value="NZ_JACRSQ010000021.1"/>
</dbReference>
<proteinExistence type="predicted"/>
<reference evidence="1" key="1">
    <citation type="submission" date="2020-08" db="EMBL/GenBank/DDBJ databases">
        <title>Genome public.</title>
        <authorList>
            <person name="Liu C."/>
            <person name="Sun Q."/>
        </authorList>
    </citation>
    <scope>NUCLEOTIDE SEQUENCE</scope>
    <source>
        <strain evidence="1">NSJ-32</strain>
    </source>
</reference>
<organism evidence="1 2">
    <name type="scientific">Bianquea renquensis</name>
    <dbReference type="NCBI Taxonomy" id="2763661"/>
    <lineage>
        <taxon>Bacteria</taxon>
        <taxon>Bacillati</taxon>
        <taxon>Bacillota</taxon>
        <taxon>Clostridia</taxon>
        <taxon>Eubacteriales</taxon>
        <taxon>Bianqueaceae</taxon>
        <taxon>Bianquea</taxon>
    </lineage>
</organism>
<name>A0A926DTK0_9FIRM</name>
<evidence type="ECO:0000313" key="2">
    <source>
        <dbReference type="Proteomes" id="UP000657006"/>
    </source>
</evidence>
<accession>A0A926DTK0</accession>
<dbReference type="Proteomes" id="UP000657006">
    <property type="component" value="Unassembled WGS sequence"/>
</dbReference>
<comment type="caution">
    <text evidence="1">The sequence shown here is derived from an EMBL/GenBank/DDBJ whole genome shotgun (WGS) entry which is preliminary data.</text>
</comment>
<gene>
    <name evidence="1" type="ORF">H8730_12765</name>
</gene>
<dbReference type="GO" id="GO:0005975">
    <property type="term" value="P:carbohydrate metabolic process"/>
    <property type="evidence" value="ECO:0007669"/>
    <property type="project" value="InterPro"/>
</dbReference>
<dbReference type="EMBL" id="JACRSQ010000021">
    <property type="protein sequence ID" value="MBC8544411.1"/>
    <property type="molecule type" value="Genomic_DNA"/>
</dbReference>
<keyword evidence="2" id="KW-1185">Reference proteome</keyword>
<sequence>MKINPKVVTKGLLTFTNWFSAHSVWNCGMALTMESSFEESYAVRAMLKAGKILGLGRTEKVAHACCDRYLQFQGVHEKDMFDMGYGYNIDDKGMVACSCVADAASVAASIIETVMAYPDYPGNSAYLDSVRRYIDYVLETYTTEEGVIGVGILSHQVNPMRTYWCANALFTEVLVLFAAATGETKYFDAAVAPCEYLALFDYKNTQWKEWDSSPSEVILYTSSGVLQGLSSPEMKKRLAIKPKGVLRESGFAQAEDGVKEASNKLTAQEMTIANYNENKTVYELLHARWKEFSEWLYKNQDSTGYYTQPHTKNARSYEAGLSWTLCNAYRSGLAGEEALAAIGRQLSIFCTDNAKIYLALFANDFATSLAYLSFAAAAEMLAENMGEEFQLMLEDGMLCPEKYVW</sequence>
<protein>
    <submittedName>
        <fullName evidence="1">Uncharacterized protein</fullName>
    </submittedName>
</protein>
<dbReference type="InterPro" id="IPR008928">
    <property type="entry name" value="6-hairpin_glycosidase_sf"/>
</dbReference>
<dbReference type="AlphaFoldDB" id="A0A926DTK0"/>
<dbReference type="SUPFAM" id="SSF48208">
    <property type="entry name" value="Six-hairpin glycosidases"/>
    <property type="match status" value="1"/>
</dbReference>
<evidence type="ECO:0000313" key="1">
    <source>
        <dbReference type="EMBL" id="MBC8544411.1"/>
    </source>
</evidence>